<dbReference type="PROSITE" id="PS51228">
    <property type="entry name" value="ACB_2"/>
    <property type="match status" value="1"/>
</dbReference>
<proteinExistence type="inferred from homology"/>
<dbReference type="Gene3D" id="1.20.80.10">
    <property type="match status" value="1"/>
</dbReference>
<dbReference type="PANTHER" id="PTHR23310">
    <property type="entry name" value="ACYL-COA-BINDING PROTEIN, ACBP"/>
    <property type="match status" value="1"/>
</dbReference>
<comment type="similarity">
    <text evidence="1">Belongs to the ACBP family.</text>
</comment>
<dbReference type="SUPFAM" id="SSF47027">
    <property type="entry name" value="Acyl-CoA binding protein"/>
    <property type="match status" value="1"/>
</dbReference>
<keyword evidence="2" id="KW-0446">Lipid-binding</keyword>
<name>A0AAN7B223_9PEZI</name>
<dbReference type="EMBL" id="MU858192">
    <property type="protein sequence ID" value="KAK4209856.1"/>
    <property type="molecule type" value="Genomic_DNA"/>
</dbReference>
<dbReference type="AlphaFoldDB" id="A0AAN7B223"/>
<dbReference type="Proteomes" id="UP001301769">
    <property type="component" value="Unassembled WGS sequence"/>
</dbReference>
<dbReference type="GO" id="GO:0000062">
    <property type="term" value="F:fatty-acyl-CoA binding"/>
    <property type="evidence" value="ECO:0007669"/>
    <property type="project" value="InterPro"/>
</dbReference>
<evidence type="ECO:0000259" key="3">
    <source>
        <dbReference type="PROSITE" id="PS51228"/>
    </source>
</evidence>
<protein>
    <submittedName>
        <fullName evidence="4">Acyl CoA binding protein</fullName>
    </submittedName>
</protein>
<dbReference type="InterPro" id="IPR035984">
    <property type="entry name" value="Acyl-CoA-binding_sf"/>
</dbReference>
<comment type="caution">
    <text evidence="4">The sequence shown here is derived from an EMBL/GenBank/DDBJ whole genome shotgun (WGS) entry which is preliminary data.</text>
</comment>
<evidence type="ECO:0000313" key="4">
    <source>
        <dbReference type="EMBL" id="KAK4209856.1"/>
    </source>
</evidence>
<sequence>MSAPRSAAFEKAAEEVKRLTKPLPNEDKLELYGLYKHSIGEDWSKAPKPSPWDFKGKAKYAAWQKIYESGISAEEAQAKYVTKVEELKKNYGYDENKEPEVIGA</sequence>
<gene>
    <name evidence="4" type="ORF">QBC37DRAFT_429759</name>
</gene>
<evidence type="ECO:0000256" key="2">
    <source>
        <dbReference type="ARBA" id="ARBA00023121"/>
    </source>
</evidence>
<keyword evidence="5" id="KW-1185">Reference proteome</keyword>
<accession>A0AAN7B223</accession>
<dbReference type="InterPro" id="IPR014352">
    <property type="entry name" value="FERM/acyl-CoA-bd_prot_sf"/>
</dbReference>
<feature type="domain" description="ACB" evidence="3">
    <location>
        <begin position="5"/>
        <end position="93"/>
    </location>
</feature>
<reference evidence="4" key="2">
    <citation type="submission" date="2023-05" db="EMBL/GenBank/DDBJ databases">
        <authorList>
            <consortium name="Lawrence Berkeley National Laboratory"/>
            <person name="Steindorff A."/>
            <person name="Hensen N."/>
            <person name="Bonometti L."/>
            <person name="Westerberg I."/>
            <person name="Brannstrom I.O."/>
            <person name="Guillou S."/>
            <person name="Cros-Aarteil S."/>
            <person name="Calhoun S."/>
            <person name="Haridas S."/>
            <person name="Kuo A."/>
            <person name="Mondo S."/>
            <person name="Pangilinan J."/>
            <person name="Riley R."/>
            <person name="Labutti K."/>
            <person name="Andreopoulos B."/>
            <person name="Lipzen A."/>
            <person name="Chen C."/>
            <person name="Yanf M."/>
            <person name="Daum C."/>
            <person name="Ng V."/>
            <person name="Clum A."/>
            <person name="Ohm R."/>
            <person name="Martin F."/>
            <person name="Silar P."/>
            <person name="Natvig D."/>
            <person name="Lalanne C."/>
            <person name="Gautier V."/>
            <person name="Ament-Velasquez S.L."/>
            <person name="Kruys A."/>
            <person name="Hutchinson M.I."/>
            <person name="Powell A.J."/>
            <person name="Barry K."/>
            <person name="Miller A.N."/>
            <person name="Grigoriev I.V."/>
            <person name="Debuchy R."/>
            <person name="Gladieux P."/>
            <person name="Thoren M.H."/>
            <person name="Johannesson H."/>
        </authorList>
    </citation>
    <scope>NUCLEOTIDE SEQUENCE</scope>
    <source>
        <strain evidence="4">PSN293</strain>
    </source>
</reference>
<evidence type="ECO:0000256" key="1">
    <source>
        <dbReference type="ARBA" id="ARBA00005567"/>
    </source>
</evidence>
<evidence type="ECO:0000313" key="5">
    <source>
        <dbReference type="Proteomes" id="UP001301769"/>
    </source>
</evidence>
<reference evidence="4" key="1">
    <citation type="journal article" date="2023" name="Mol. Phylogenet. Evol.">
        <title>Genome-scale phylogeny and comparative genomics of the fungal order Sordariales.</title>
        <authorList>
            <person name="Hensen N."/>
            <person name="Bonometti L."/>
            <person name="Westerberg I."/>
            <person name="Brannstrom I.O."/>
            <person name="Guillou S."/>
            <person name="Cros-Aarteil S."/>
            <person name="Calhoun S."/>
            <person name="Haridas S."/>
            <person name="Kuo A."/>
            <person name="Mondo S."/>
            <person name="Pangilinan J."/>
            <person name="Riley R."/>
            <person name="LaButti K."/>
            <person name="Andreopoulos B."/>
            <person name="Lipzen A."/>
            <person name="Chen C."/>
            <person name="Yan M."/>
            <person name="Daum C."/>
            <person name="Ng V."/>
            <person name="Clum A."/>
            <person name="Steindorff A."/>
            <person name="Ohm R.A."/>
            <person name="Martin F."/>
            <person name="Silar P."/>
            <person name="Natvig D.O."/>
            <person name="Lalanne C."/>
            <person name="Gautier V."/>
            <person name="Ament-Velasquez S.L."/>
            <person name="Kruys A."/>
            <person name="Hutchinson M.I."/>
            <person name="Powell A.J."/>
            <person name="Barry K."/>
            <person name="Miller A.N."/>
            <person name="Grigoriev I.V."/>
            <person name="Debuchy R."/>
            <person name="Gladieux P."/>
            <person name="Hiltunen Thoren M."/>
            <person name="Johannesson H."/>
        </authorList>
    </citation>
    <scope>NUCLEOTIDE SEQUENCE</scope>
    <source>
        <strain evidence="4">PSN293</strain>
    </source>
</reference>
<dbReference type="PRINTS" id="PR00689">
    <property type="entry name" value="ACOABINDINGP"/>
</dbReference>
<dbReference type="PANTHER" id="PTHR23310:SF62">
    <property type="entry name" value="ACYL-COA BINDING PROTEIN 1, ISOFORM A"/>
    <property type="match status" value="1"/>
</dbReference>
<dbReference type="GO" id="GO:0006631">
    <property type="term" value="P:fatty acid metabolic process"/>
    <property type="evidence" value="ECO:0007669"/>
    <property type="project" value="TreeGrafter"/>
</dbReference>
<dbReference type="Pfam" id="PF00887">
    <property type="entry name" value="ACBP"/>
    <property type="match status" value="1"/>
</dbReference>
<dbReference type="InterPro" id="IPR000582">
    <property type="entry name" value="Acyl-CoA-binding_protein"/>
</dbReference>
<organism evidence="4 5">
    <name type="scientific">Rhypophila decipiens</name>
    <dbReference type="NCBI Taxonomy" id="261697"/>
    <lineage>
        <taxon>Eukaryota</taxon>
        <taxon>Fungi</taxon>
        <taxon>Dikarya</taxon>
        <taxon>Ascomycota</taxon>
        <taxon>Pezizomycotina</taxon>
        <taxon>Sordariomycetes</taxon>
        <taxon>Sordariomycetidae</taxon>
        <taxon>Sordariales</taxon>
        <taxon>Naviculisporaceae</taxon>
        <taxon>Rhypophila</taxon>
    </lineage>
</organism>